<dbReference type="InterPro" id="IPR011009">
    <property type="entry name" value="Kinase-like_dom_sf"/>
</dbReference>
<name>A0ABD3IP93_EUCGL</name>
<reference evidence="2 3" key="1">
    <citation type="submission" date="2024-11" db="EMBL/GenBank/DDBJ databases">
        <title>Chromosome-level genome assembly of Eucalyptus globulus Labill. provides insights into its genome evolution.</title>
        <authorList>
            <person name="Li X."/>
        </authorList>
    </citation>
    <scope>NUCLEOTIDE SEQUENCE [LARGE SCALE GENOMIC DNA]</scope>
    <source>
        <strain evidence="2">CL2024</strain>
        <tissue evidence="2">Fresh tender leaves</tissue>
    </source>
</reference>
<dbReference type="EMBL" id="JBJKBG010000011">
    <property type="protein sequence ID" value="KAL3715736.1"/>
    <property type="molecule type" value="Genomic_DNA"/>
</dbReference>
<gene>
    <name evidence="2" type="ORF">ACJRO7_007475</name>
</gene>
<evidence type="ECO:0000259" key="1">
    <source>
        <dbReference type="PROSITE" id="PS50011"/>
    </source>
</evidence>
<dbReference type="InterPro" id="IPR000719">
    <property type="entry name" value="Prot_kinase_dom"/>
</dbReference>
<dbReference type="PANTHER" id="PTHR27006">
    <property type="entry name" value="PROMASTIGOTE SURFACE ANTIGEN PROTEIN PSA"/>
    <property type="match status" value="1"/>
</dbReference>
<feature type="domain" description="Protein kinase" evidence="1">
    <location>
        <begin position="4"/>
        <end position="76"/>
    </location>
</feature>
<dbReference type="AlphaFoldDB" id="A0ABD3IP93"/>
<organism evidence="2 3">
    <name type="scientific">Eucalyptus globulus</name>
    <name type="common">Tasmanian blue gum</name>
    <dbReference type="NCBI Taxonomy" id="34317"/>
    <lineage>
        <taxon>Eukaryota</taxon>
        <taxon>Viridiplantae</taxon>
        <taxon>Streptophyta</taxon>
        <taxon>Embryophyta</taxon>
        <taxon>Tracheophyta</taxon>
        <taxon>Spermatophyta</taxon>
        <taxon>Magnoliopsida</taxon>
        <taxon>eudicotyledons</taxon>
        <taxon>Gunneridae</taxon>
        <taxon>Pentapetalae</taxon>
        <taxon>rosids</taxon>
        <taxon>malvids</taxon>
        <taxon>Myrtales</taxon>
        <taxon>Myrtaceae</taxon>
        <taxon>Myrtoideae</taxon>
        <taxon>Eucalypteae</taxon>
        <taxon>Eucalyptus</taxon>
    </lineage>
</organism>
<dbReference type="Proteomes" id="UP001634007">
    <property type="component" value="Unassembled WGS sequence"/>
</dbReference>
<dbReference type="SUPFAM" id="SSF56112">
    <property type="entry name" value="Protein kinase-like (PK-like)"/>
    <property type="match status" value="1"/>
</dbReference>
<keyword evidence="3" id="KW-1185">Reference proteome</keyword>
<comment type="caution">
    <text evidence="2">The sequence shown here is derived from an EMBL/GenBank/DDBJ whole genome shotgun (WGS) entry which is preliminary data.</text>
</comment>
<accession>A0ABD3IP93</accession>
<evidence type="ECO:0000313" key="3">
    <source>
        <dbReference type="Proteomes" id="UP001634007"/>
    </source>
</evidence>
<dbReference type="Gene3D" id="3.30.200.20">
    <property type="entry name" value="Phosphorylase Kinase, domain 1"/>
    <property type="match status" value="1"/>
</dbReference>
<protein>
    <recommendedName>
        <fullName evidence="1">Protein kinase domain-containing protein</fullName>
    </recommendedName>
</protein>
<evidence type="ECO:0000313" key="2">
    <source>
        <dbReference type="EMBL" id="KAL3715736.1"/>
    </source>
</evidence>
<proteinExistence type="predicted"/>
<sequence>MQNLGRNNIVGMDGFGMVYWGSLANGSQVAIKRASNLVQGTEKQFKTEMEVSSLIYVHPNVVRLRGFGRTKKELRF</sequence>
<dbReference type="PANTHER" id="PTHR27006:SF613">
    <property type="entry name" value="OS08G0176200 PROTEIN"/>
    <property type="match status" value="1"/>
</dbReference>
<dbReference type="PROSITE" id="PS50011">
    <property type="entry name" value="PROTEIN_KINASE_DOM"/>
    <property type="match status" value="1"/>
</dbReference>